<organism evidence="1 2">
    <name type="scientific">Janibacter limosus</name>
    <dbReference type="NCBI Taxonomy" id="53458"/>
    <lineage>
        <taxon>Bacteria</taxon>
        <taxon>Bacillati</taxon>
        <taxon>Actinomycetota</taxon>
        <taxon>Actinomycetes</taxon>
        <taxon>Micrococcales</taxon>
        <taxon>Intrasporangiaceae</taxon>
        <taxon>Janibacter</taxon>
    </lineage>
</organism>
<evidence type="ECO:0000313" key="2">
    <source>
        <dbReference type="Proteomes" id="UP001059663"/>
    </source>
</evidence>
<accession>A0AC61U7U7</accession>
<dbReference type="Proteomes" id="UP001059663">
    <property type="component" value="Chromosome"/>
</dbReference>
<gene>
    <name evidence="1" type="ORF">LP422_10265</name>
</gene>
<name>A0AC61U7U7_9MICO</name>
<evidence type="ECO:0000313" key="1">
    <source>
        <dbReference type="EMBL" id="UUZ46150.1"/>
    </source>
</evidence>
<protein>
    <submittedName>
        <fullName evidence="1">Uncharacterized protein</fullName>
    </submittedName>
</protein>
<sequence>MTLADPKPADAKQVDSIKIVEGKGKKAPSIKLKDKPLSVSQTTRTVLDKGRGKTLPDDAFVEVDLAMFSGKDGKLIRGFGDLLVLTDRPHPGQRGLAARSGEVAQGTEDRCARRRRDASRGPLRRAGRAPVRRRRQGQPRARLRRAWGPCPTRPRAPPCHPRRACRR</sequence>
<proteinExistence type="predicted"/>
<reference evidence="1" key="1">
    <citation type="submission" date="2021-11" db="EMBL/GenBank/DDBJ databases">
        <title>Study of the species diversity of bacterial strains isolated from a unique natural object - Shulgan-Tash cave (Bashkiria).</title>
        <authorList>
            <person name="Sazanova A.L."/>
            <person name="Chirak E.R."/>
            <person name="Safronova V.I."/>
        </authorList>
    </citation>
    <scope>NUCLEOTIDE SEQUENCE</scope>
    <source>
        <strain evidence="1">P1</strain>
    </source>
</reference>
<dbReference type="EMBL" id="CP087977">
    <property type="protein sequence ID" value="UUZ46150.1"/>
    <property type="molecule type" value="Genomic_DNA"/>
</dbReference>